<gene>
    <name evidence="2" type="ORF">CFX0092_A3564</name>
</gene>
<organism evidence="2 3">
    <name type="scientific">Candidatus Promineifilum breve</name>
    <dbReference type="NCBI Taxonomy" id="1806508"/>
    <lineage>
        <taxon>Bacteria</taxon>
        <taxon>Bacillati</taxon>
        <taxon>Chloroflexota</taxon>
        <taxon>Ardenticatenia</taxon>
        <taxon>Candidatus Promineifilales</taxon>
        <taxon>Candidatus Promineifilaceae</taxon>
        <taxon>Candidatus Promineifilum</taxon>
    </lineage>
</organism>
<dbReference type="AlphaFoldDB" id="A0A160T6D5"/>
<name>A0A160T6D5_9CHLR</name>
<evidence type="ECO:0000313" key="2">
    <source>
        <dbReference type="EMBL" id="CUS05442.2"/>
    </source>
</evidence>
<feature type="transmembrane region" description="Helical" evidence="1">
    <location>
        <begin position="16"/>
        <end position="36"/>
    </location>
</feature>
<evidence type="ECO:0000313" key="3">
    <source>
        <dbReference type="Proteomes" id="UP000215027"/>
    </source>
</evidence>
<keyword evidence="3" id="KW-1185">Reference proteome</keyword>
<dbReference type="Pfam" id="PF04977">
    <property type="entry name" value="DivIC"/>
    <property type="match status" value="1"/>
</dbReference>
<accession>A0A160T6D5</accession>
<dbReference type="Proteomes" id="UP000215027">
    <property type="component" value="Chromosome I"/>
</dbReference>
<protein>
    <recommendedName>
        <fullName evidence="4">Septum formation initiator</fullName>
    </recommendedName>
</protein>
<dbReference type="KEGG" id="pbf:CFX0092_A3564"/>
<proteinExistence type="predicted"/>
<sequence>MAKRLFDSPVFRARPLFSLPQVIFFLVIVVAIIIAVDLNNRAQAGRLVGSGEEALQAQIDSEATRQVELQATLEYVSSDDYVAAYARNEGGMILPGERRIVPMLQEATPEPTPAPPATPDPALDARPWQAWWRLLTDAPQPTR</sequence>
<evidence type="ECO:0000256" key="1">
    <source>
        <dbReference type="SAM" id="Phobius"/>
    </source>
</evidence>
<dbReference type="InterPro" id="IPR007060">
    <property type="entry name" value="FtsL/DivIC"/>
</dbReference>
<dbReference type="EMBL" id="LN890655">
    <property type="protein sequence ID" value="CUS05442.2"/>
    <property type="molecule type" value="Genomic_DNA"/>
</dbReference>
<evidence type="ECO:0008006" key="4">
    <source>
        <dbReference type="Google" id="ProtNLM"/>
    </source>
</evidence>
<reference evidence="2" key="1">
    <citation type="submission" date="2016-01" db="EMBL/GenBank/DDBJ databases">
        <authorList>
            <person name="Mcilroy J.S."/>
            <person name="Karst M S."/>
            <person name="Albertsen M."/>
        </authorList>
    </citation>
    <scope>NUCLEOTIDE SEQUENCE</scope>
    <source>
        <strain evidence="2">Cfx-K</strain>
    </source>
</reference>
<dbReference type="RefSeq" id="WP_095044654.1">
    <property type="nucleotide sequence ID" value="NZ_LN890655.1"/>
</dbReference>
<keyword evidence="1" id="KW-0812">Transmembrane</keyword>
<keyword evidence="1" id="KW-1133">Transmembrane helix</keyword>
<keyword evidence="1" id="KW-0472">Membrane</keyword>